<organism evidence="3 4">
    <name type="scientific">Candidatus Staskawiczbacteria bacterium RIFCSPHIGHO2_01_FULL_36_16</name>
    <dbReference type="NCBI Taxonomy" id="1802200"/>
    <lineage>
        <taxon>Bacteria</taxon>
        <taxon>Candidatus Staskawicziibacteriota</taxon>
    </lineage>
</organism>
<dbReference type="SUPFAM" id="SSF143422">
    <property type="entry name" value="Transposase IS200-like"/>
    <property type="match status" value="1"/>
</dbReference>
<dbReference type="InterPro" id="IPR036515">
    <property type="entry name" value="Transposase_17_sf"/>
</dbReference>
<feature type="domain" description="Transposase IS200-like" evidence="2">
    <location>
        <begin position="9"/>
        <end position="157"/>
    </location>
</feature>
<feature type="compositionally biased region" description="Basic residues" evidence="1">
    <location>
        <begin position="54"/>
        <end position="65"/>
    </location>
</feature>
<sequence length="241" mass="28704">MPIRKEQFAKDEIYHIILRGLDDNLIFKDINDYYRGIFSIYEFNNANPIEIRKRRQARRKEKKKEKGGSPSSATFEKRDRYVDILCFCFMPNHIHLLLKQLKNDGITKFMRKVGTGYAKYFNSKYSRKGYVFQNRFRSVLIKDDDQLRVIFNYIHANPISLIEPGWKENGIKNLKKVAKFLEDYKWSSYKDYVGENNFPSVTERNFLSEFLSGVDGCKLSLKDWIKYKKSLTRSQELLLEE</sequence>
<dbReference type="EMBL" id="MHOM01000015">
    <property type="protein sequence ID" value="OGZ65024.1"/>
    <property type="molecule type" value="Genomic_DNA"/>
</dbReference>
<evidence type="ECO:0000313" key="4">
    <source>
        <dbReference type="Proteomes" id="UP000177190"/>
    </source>
</evidence>
<dbReference type="AlphaFoldDB" id="A0A1G2HR67"/>
<evidence type="ECO:0000259" key="2">
    <source>
        <dbReference type="SMART" id="SM01321"/>
    </source>
</evidence>
<protein>
    <recommendedName>
        <fullName evidence="2">Transposase IS200-like domain-containing protein</fullName>
    </recommendedName>
</protein>
<evidence type="ECO:0000256" key="1">
    <source>
        <dbReference type="SAM" id="MobiDB-lite"/>
    </source>
</evidence>
<dbReference type="SMART" id="SM01321">
    <property type="entry name" value="Y1_Tnp"/>
    <property type="match status" value="1"/>
</dbReference>
<dbReference type="GO" id="GO:0003677">
    <property type="term" value="F:DNA binding"/>
    <property type="evidence" value="ECO:0007669"/>
    <property type="project" value="InterPro"/>
</dbReference>
<comment type="caution">
    <text evidence="3">The sequence shown here is derived from an EMBL/GenBank/DDBJ whole genome shotgun (WGS) entry which is preliminary data.</text>
</comment>
<evidence type="ECO:0000313" key="3">
    <source>
        <dbReference type="EMBL" id="OGZ65024.1"/>
    </source>
</evidence>
<dbReference type="Gene3D" id="3.30.70.1290">
    <property type="entry name" value="Transposase IS200-like"/>
    <property type="match status" value="1"/>
</dbReference>
<dbReference type="PANTHER" id="PTHR34322">
    <property type="entry name" value="TRANSPOSASE, Y1_TNP DOMAIN-CONTAINING"/>
    <property type="match status" value="1"/>
</dbReference>
<name>A0A1G2HR67_9BACT</name>
<dbReference type="InterPro" id="IPR002686">
    <property type="entry name" value="Transposase_17"/>
</dbReference>
<gene>
    <name evidence="3" type="ORF">A2812_01370</name>
</gene>
<dbReference type="PANTHER" id="PTHR34322:SF2">
    <property type="entry name" value="TRANSPOSASE IS200-LIKE DOMAIN-CONTAINING PROTEIN"/>
    <property type="match status" value="1"/>
</dbReference>
<reference evidence="3 4" key="1">
    <citation type="journal article" date="2016" name="Nat. Commun.">
        <title>Thousands of microbial genomes shed light on interconnected biogeochemical processes in an aquifer system.</title>
        <authorList>
            <person name="Anantharaman K."/>
            <person name="Brown C.T."/>
            <person name="Hug L.A."/>
            <person name="Sharon I."/>
            <person name="Castelle C.J."/>
            <person name="Probst A.J."/>
            <person name="Thomas B.C."/>
            <person name="Singh A."/>
            <person name="Wilkins M.J."/>
            <person name="Karaoz U."/>
            <person name="Brodie E.L."/>
            <person name="Williams K.H."/>
            <person name="Hubbard S.S."/>
            <person name="Banfield J.F."/>
        </authorList>
    </citation>
    <scope>NUCLEOTIDE SEQUENCE [LARGE SCALE GENOMIC DNA]</scope>
</reference>
<accession>A0A1G2HR67</accession>
<dbReference type="Pfam" id="PF01797">
    <property type="entry name" value="Y1_Tnp"/>
    <property type="match status" value="1"/>
</dbReference>
<proteinExistence type="predicted"/>
<dbReference type="GO" id="GO:0004803">
    <property type="term" value="F:transposase activity"/>
    <property type="evidence" value="ECO:0007669"/>
    <property type="project" value="InterPro"/>
</dbReference>
<feature type="region of interest" description="Disordered" evidence="1">
    <location>
        <begin position="54"/>
        <end position="73"/>
    </location>
</feature>
<dbReference type="Proteomes" id="UP000177190">
    <property type="component" value="Unassembled WGS sequence"/>
</dbReference>
<dbReference type="GO" id="GO:0006313">
    <property type="term" value="P:DNA transposition"/>
    <property type="evidence" value="ECO:0007669"/>
    <property type="project" value="InterPro"/>
</dbReference>